<sequence length="135" mass="14872">MPRKSSDSMDQTIMPAKSSAIIPPIDCHDKHRAPFVAHPNPNAIDPVPSGTAHTIHCNRLHQAPLNMSPVCRDHSFGTRNVSKIIPRDNLLLRLKAIFRKRLQYCLVFGSISSSGIIRSTLSVHSQSGYSESGFS</sequence>
<organism evidence="1 2">
    <name type="scientific">Glossina pallidipes</name>
    <name type="common">Tsetse fly</name>
    <dbReference type="NCBI Taxonomy" id="7398"/>
    <lineage>
        <taxon>Eukaryota</taxon>
        <taxon>Metazoa</taxon>
        <taxon>Ecdysozoa</taxon>
        <taxon>Arthropoda</taxon>
        <taxon>Hexapoda</taxon>
        <taxon>Insecta</taxon>
        <taxon>Pterygota</taxon>
        <taxon>Neoptera</taxon>
        <taxon>Endopterygota</taxon>
        <taxon>Diptera</taxon>
        <taxon>Brachycera</taxon>
        <taxon>Muscomorpha</taxon>
        <taxon>Hippoboscoidea</taxon>
        <taxon>Glossinidae</taxon>
        <taxon>Glossina</taxon>
    </lineage>
</organism>
<dbReference type="EnsemblMetazoa" id="GPAI022620-RA">
    <property type="protein sequence ID" value="GPAI022620-PA"/>
    <property type="gene ID" value="GPAI022620"/>
</dbReference>
<accession>A0A1A9ZRE7</accession>
<reference evidence="2" key="1">
    <citation type="submission" date="2014-03" db="EMBL/GenBank/DDBJ databases">
        <authorList>
            <person name="Aksoy S."/>
            <person name="Warren W."/>
            <person name="Wilson R.K."/>
        </authorList>
    </citation>
    <scope>NUCLEOTIDE SEQUENCE [LARGE SCALE GENOMIC DNA]</scope>
    <source>
        <strain evidence="2">IAEA</strain>
    </source>
</reference>
<proteinExistence type="predicted"/>
<name>A0A1A9ZRE7_GLOPL</name>
<evidence type="ECO:0000313" key="1">
    <source>
        <dbReference type="EnsemblMetazoa" id="GPAI022620-PA"/>
    </source>
</evidence>
<reference evidence="1" key="2">
    <citation type="submission" date="2020-05" db="UniProtKB">
        <authorList>
            <consortium name="EnsemblMetazoa"/>
        </authorList>
    </citation>
    <scope>IDENTIFICATION</scope>
    <source>
        <strain evidence="1">IAEA</strain>
    </source>
</reference>
<keyword evidence="2" id="KW-1185">Reference proteome</keyword>
<evidence type="ECO:0000313" key="2">
    <source>
        <dbReference type="Proteomes" id="UP000092445"/>
    </source>
</evidence>
<dbReference type="AlphaFoldDB" id="A0A1A9ZRE7"/>
<dbReference type="Proteomes" id="UP000092445">
    <property type="component" value="Unassembled WGS sequence"/>
</dbReference>
<protein>
    <submittedName>
        <fullName evidence="1">Uncharacterized protein</fullName>
    </submittedName>
</protein>
<dbReference type="VEuPathDB" id="VectorBase:GPAI022620"/>